<comment type="similarity">
    <text evidence="9">Belongs to the MnmA/TRMU family.</text>
</comment>
<dbReference type="Gene3D" id="2.40.30.10">
    <property type="entry name" value="Translation factors"/>
    <property type="match status" value="1"/>
</dbReference>
<dbReference type="HAMAP" id="MF_00144">
    <property type="entry name" value="tRNA_thiouridyl_MnmA"/>
    <property type="match status" value="1"/>
</dbReference>
<dbReference type="GO" id="GO:0103016">
    <property type="term" value="F:tRNA-uridine 2-sulfurtransferase activity"/>
    <property type="evidence" value="ECO:0007669"/>
    <property type="project" value="UniProtKB-EC"/>
</dbReference>
<feature type="binding site" evidence="9">
    <location>
        <begin position="6"/>
        <end position="13"/>
    </location>
    <ligand>
        <name>ATP</name>
        <dbReference type="ChEBI" id="CHEBI:30616"/>
    </ligand>
</feature>
<dbReference type="CDD" id="cd01998">
    <property type="entry name" value="MnmA_TRMU-like"/>
    <property type="match status" value="1"/>
</dbReference>
<dbReference type="InterPro" id="IPR046885">
    <property type="entry name" value="MnmA-like_C"/>
</dbReference>
<feature type="site" description="Interaction with tRNA" evidence="9">
    <location>
        <position position="119"/>
    </location>
</feature>
<feature type="domain" description="tRNA-specific 2-thiouridylase MnmA-like C-terminal" evidence="10">
    <location>
        <begin position="275"/>
        <end position="345"/>
    </location>
</feature>
<comment type="subcellular location">
    <subcellularLocation>
        <location evidence="9">Cytoplasm</location>
    </subcellularLocation>
</comment>
<feature type="domain" description="tRNA-specific 2-thiouridylase MnmA-like central" evidence="11">
    <location>
        <begin position="201"/>
        <end position="264"/>
    </location>
</feature>
<dbReference type="NCBIfam" id="TIGR00420">
    <property type="entry name" value="trmU"/>
    <property type="match status" value="1"/>
</dbReference>
<dbReference type="InterPro" id="IPR004506">
    <property type="entry name" value="MnmA-like"/>
</dbReference>
<evidence type="ECO:0000256" key="9">
    <source>
        <dbReference type="HAMAP-Rule" id="MF_00144"/>
    </source>
</evidence>
<keyword evidence="2 9" id="KW-0808">Transferase</keyword>
<feature type="active site" description="Nucleophile" evidence="9">
    <location>
        <position position="94"/>
    </location>
</feature>
<comment type="caution">
    <text evidence="12">The sequence shown here is derived from an EMBL/GenBank/DDBJ whole genome shotgun (WGS) entry which is preliminary data.</text>
</comment>
<feature type="active site" description="Cysteine persulfide intermediate" evidence="9">
    <location>
        <position position="191"/>
    </location>
</feature>
<comment type="function">
    <text evidence="9">Catalyzes the 2-thiolation of uridine at the wobble position (U34) of tRNA, leading to the formation of s(2)U34.</text>
</comment>
<dbReference type="EC" id="2.8.1.13" evidence="9"/>
<evidence type="ECO:0000256" key="2">
    <source>
        <dbReference type="ARBA" id="ARBA00022679"/>
    </source>
</evidence>
<dbReference type="PANTHER" id="PTHR11933:SF5">
    <property type="entry name" value="MITOCHONDRIAL TRNA-SPECIFIC 2-THIOURIDYLASE 1"/>
    <property type="match status" value="1"/>
</dbReference>
<feature type="binding site" evidence="9">
    <location>
        <position position="118"/>
    </location>
    <ligand>
        <name>ATP</name>
        <dbReference type="ChEBI" id="CHEBI:30616"/>
    </ligand>
</feature>
<keyword evidence="9" id="KW-0963">Cytoplasm</keyword>
<dbReference type="GO" id="GO:0005737">
    <property type="term" value="C:cytoplasm"/>
    <property type="evidence" value="ECO:0007669"/>
    <property type="project" value="UniProtKB-SubCell"/>
</dbReference>
<dbReference type="Pfam" id="PF03054">
    <property type="entry name" value="tRNA_Me_trans"/>
    <property type="match status" value="1"/>
</dbReference>
<proteinExistence type="inferred from homology"/>
<feature type="region of interest" description="Interaction with tRNA" evidence="9">
    <location>
        <begin position="141"/>
        <end position="143"/>
    </location>
</feature>
<dbReference type="GO" id="GO:0005524">
    <property type="term" value="F:ATP binding"/>
    <property type="evidence" value="ECO:0007669"/>
    <property type="project" value="UniProtKB-KW"/>
</dbReference>
<feature type="region of interest" description="Interaction with tRNA" evidence="9">
    <location>
        <begin position="296"/>
        <end position="297"/>
    </location>
</feature>
<feature type="disulfide bond" description="Alternate" evidence="9">
    <location>
        <begin position="94"/>
        <end position="191"/>
    </location>
</feature>
<evidence type="ECO:0000259" key="11">
    <source>
        <dbReference type="Pfam" id="PF20259"/>
    </source>
</evidence>
<feature type="binding site" evidence="9">
    <location>
        <position position="32"/>
    </location>
    <ligand>
        <name>ATP</name>
        <dbReference type="ChEBI" id="CHEBI:30616"/>
    </ligand>
</feature>
<dbReference type="GO" id="GO:0002143">
    <property type="term" value="P:tRNA wobble position uridine thiolation"/>
    <property type="evidence" value="ECO:0007669"/>
    <property type="project" value="TreeGrafter"/>
</dbReference>
<comment type="caution">
    <text evidence="9">Lacks conserved residue(s) required for the propagation of feature annotation.</text>
</comment>
<dbReference type="InterPro" id="IPR023382">
    <property type="entry name" value="MnmA-like_central_sf"/>
</dbReference>
<accession>A0A7V3V0F3</accession>
<keyword evidence="1 9" id="KW-0820">tRNA-binding</keyword>
<evidence type="ECO:0000256" key="8">
    <source>
        <dbReference type="ARBA" id="ARBA00051542"/>
    </source>
</evidence>
<keyword evidence="3 9" id="KW-0819">tRNA processing</keyword>
<evidence type="ECO:0000256" key="1">
    <source>
        <dbReference type="ARBA" id="ARBA00022555"/>
    </source>
</evidence>
<gene>
    <name evidence="9 12" type="primary">mnmA</name>
    <name evidence="12" type="ORF">ENX16_06130</name>
</gene>
<dbReference type="GO" id="GO:0000049">
    <property type="term" value="F:tRNA binding"/>
    <property type="evidence" value="ECO:0007669"/>
    <property type="project" value="UniProtKB-KW"/>
</dbReference>
<evidence type="ECO:0000256" key="4">
    <source>
        <dbReference type="ARBA" id="ARBA00022741"/>
    </source>
</evidence>
<keyword evidence="4 9" id="KW-0547">Nucleotide-binding</keyword>
<dbReference type="SUPFAM" id="SSF52402">
    <property type="entry name" value="Adenine nucleotide alpha hydrolases-like"/>
    <property type="match status" value="1"/>
</dbReference>
<dbReference type="EMBL" id="DTMZ01000143">
    <property type="protein sequence ID" value="HGD13637.1"/>
    <property type="molecule type" value="Genomic_DNA"/>
</dbReference>
<dbReference type="AlphaFoldDB" id="A0A7V3V0F3"/>
<dbReference type="Gene3D" id="3.40.50.620">
    <property type="entry name" value="HUPs"/>
    <property type="match status" value="1"/>
</dbReference>
<dbReference type="Pfam" id="PF20258">
    <property type="entry name" value="tRNA_Me_trans_C"/>
    <property type="match status" value="1"/>
</dbReference>
<keyword evidence="7 9" id="KW-1015">Disulfide bond</keyword>
<feature type="site" description="Interaction with tRNA" evidence="9">
    <location>
        <position position="329"/>
    </location>
</feature>
<protein>
    <recommendedName>
        <fullName evidence="9">tRNA-specific 2-thiouridylase MnmA</fullName>
        <ecNumber evidence="9">2.8.1.13</ecNumber>
    </recommendedName>
</protein>
<evidence type="ECO:0000256" key="6">
    <source>
        <dbReference type="ARBA" id="ARBA00022884"/>
    </source>
</evidence>
<dbReference type="InterPro" id="IPR046884">
    <property type="entry name" value="MnmA-like_central"/>
</dbReference>
<keyword evidence="6 9" id="KW-0694">RNA-binding</keyword>
<sequence>MRVTVGLSGGVDSADAAGLLKEQGYEVIGVHFSFSKQGSGCCGNAGYERAKRVAANLKIPFYVVNLHLEFEKMVIDNFCAEYARGRTPNPCIRCNQFIKFDFLRERAKVVEANFIATGHYARIVRDATGRFHLYRGIDPRKDQSYFLYTLNQEQLATLLLPLGDLRKVYVRQKARDWGLPNAEQTESQEVCFIPDNDYVQFLRSRHPELFRSGPVYDTAGRRLGTHSGIVNFTIGQRKGLGLALGERRYVVKIVPEENAIYLGRENEVYHTRVWAEAVHLIEPVSEQRLRVWAKVRYQSDGGQALVEFLSKERVFVQFETPQWAPTPGQAIVFYDGDCVLGGGIIERSET</sequence>
<evidence type="ECO:0000259" key="10">
    <source>
        <dbReference type="Pfam" id="PF20258"/>
    </source>
</evidence>
<organism evidence="12">
    <name type="scientific">candidate division WOR-3 bacterium</name>
    <dbReference type="NCBI Taxonomy" id="2052148"/>
    <lineage>
        <taxon>Bacteria</taxon>
        <taxon>Bacteria division WOR-3</taxon>
    </lineage>
</organism>
<keyword evidence="5 9" id="KW-0067">ATP-binding</keyword>
<evidence type="ECO:0000256" key="3">
    <source>
        <dbReference type="ARBA" id="ARBA00022694"/>
    </source>
</evidence>
<name>A0A7V3V0F3_UNCW3</name>
<dbReference type="Pfam" id="PF20259">
    <property type="entry name" value="tRNA_Me_trans_M"/>
    <property type="match status" value="1"/>
</dbReference>
<evidence type="ECO:0000256" key="5">
    <source>
        <dbReference type="ARBA" id="ARBA00022840"/>
    </source>
</evidence>
<comment type="catalytic activity">
    <reaction evidence="8 9">
        <text>S-sulfanyl-L-cysteinyl-[protein] + uridine(34) in tRNA + AH2 + ATP = 2-thiouridine(34) in tRNA + L-cysteinyl-[protein] + A + AMP + diphosphate + H(+)</text>
        <dbReference type="Rhea" id="RHEA:47032"/>
        <dbReference type="Rhea" id="RHEA-COMP:10131"/>
        <dbReference type="Rhea" id="RHEA-COMP:11726"/>
        <dbReference type="Rhea" id="RHEA-COMP:11727"/>
        <dbReference type="Rhea" id="RHEA-COMP:11728"/>
        <dbReference type="ChEBI" id="CHEBI:13193"/>
        <dbReference type="ChEBI" id="CHEBI:15378"/>
        <dbReference type="ChEBI" id="CHEBI:17499"/>
        <dbReference type="ChEBI" id="CHEBI:29950"/>
        <dbReference type="ChEBI" id="CHEBI:30616"/>
        <dbReference type="ChEBI" id="CHEBI:33019"/>
        <dbReference type="ChEBI" id="CHEBI:61963"/>
        <dbReference type="ChEBI" id="CHEBI:65315"/>
        <dbReference type="ChEBI" id="CHEBI:87170"/>
        <dbReference type="ChEBI" id="CHEBI:456215"/>
        <dbReference type="EC" id="2.8.1.13"/>
    </reaction>
</comment>
<dbReference type="Gene3D" id="2.30.30.280">
    <property type="entry name" value="Adenine nucleotide alpha hydrolases-like domains"/>
    <property type="match status" value="1"/>
</dbReference>
<dbReference type="InterPro" id="IPR014729">
    <property type="entry name" value="Rossmann-like_a/b/a_fold"/>
</dbReference>
<dbReference type="PANTHER" id="PTHR11933">
    <property type="entry name" value="TRNA 5-METHYLAMINOMETHYL-2-THIOURIDYLATE -METHYLTRANSFERASE"/>
    <property type="match status" value="1"/>
</dbReference>
<reference evidence="12" key="1">
    <citation type="journal article" date="2020" name="mSystems">
        <title>Genome- and Community-Level Interaction Insights into Carbon Utilization and Element Cycling Functions of Hydrothermarchaeota in Hydrothermal Sediment.</title>
        <authorList>
            <person name="Zhou Z."/>
            <person name="Liu Y."/>
            <person name="Xu W."/>
            <person name="Pan J."/>
            <person name="Luo Z.H."/>
            <person name="Li M."/>
        </authorList>
    </citation>
    <scope>NUCLEOTIDE SEQUENCE [LARGE SCALE GENOMIC DNA]</scope>
    <source>
        <strain evidence="12">SpSt-914</strain>
    </source>
</reference>
<evidence type="ECO:0000256" key="7">
    <source>
        <dbReference type="ARBA" id="ARBA00023157"/>
    </source>
</evidence>
<dbReference type="NCBIfam" id="NF001138">
    <property type="entry name" value="PRK00143.1"/>
    <property type="match status" value="1"/>
</dbReference>
<evidence type="ECO:0000313" key="12">
    <source>
        <dbReference type="EMBL" id="HGD13637.1"/>
    </source>
</evidence>